<dbReference type="Proteomes" id="UP000202485">
    <property type="component" value="Unassembled WGS sequence"/>
</dbReference>
<name>A0A238KQF1_9RHOB</name>
<dbReference type="OrthoDB" id="7847197at2"/>
<protein>
    <recommendedName>
        <fullName evidence="4">Tetratricopeptide repeat protein</fullName>
    </recommendedName>
</protein>
<evidence type="ECO:0000313" key="2">
    <source>
        <dbReference type="EMBL" id="SMX45043.1"/>
    </source>
</evidence>
<dbReference type="EMBL" id="FXYG01000003">
    <property type="protein sequence ID" value="SMX45043.1"/>
    <property type="molecule type" value="Genomic_DNA"/>
</dbReference>
<proteinExistence type="predicted"/>
<feature type="chain" id="PRO_5012172727" description="Tetratricopeptide repeat protein" evidence="1">
    <location>
        <begin position="21"/>
        <end position="714"/>
    </location>
</feature>
<evidence type="ECO:0000256" key="1">
    <source>
        <dbReference type="SAM" id="SignalP"/>
    </source>
</evidence>
<evidence type="ECO:0008006" key="4">
    <source>
        <dbReference type="Google" id="ProtNLM"/>
    </source>
</evidence>
<dbReference type="RefSeq" id="WP_093964092.1">
    <property type="nucleotide sequence ID" value="NZ_FXYG01000003.1"/>
</dbReference>
<evidence type="ECO:0000313" key="3">
    <source>
        <dbReference type="Proteomes" id="UP000202485"/>
    </source>
</evidence>
<sequence length="714" mass="77826">MIRVFLLTLGLSASATGVLAKDVPVRSGEHDGFTRLVLSVPVGTTWSLAHRKNGARLAVDLDDVEFKTGSVFARLSAGRLEAISQADPGAPLELDFGCDCAATAFLYKDTMIVVDIAAQKTLPPPSLDIPSIVIPEQTSKRRPQAETPSIEIVAPLLQLDRDGLQQRLATRLLQGADRELVDLNVTPPGPRASATETLPGIARDLPAHIRVSSILDELGKLGEPPLQPLESLPACISDAELGFDTWSDGRPFAHEVAELRAGLFLEFDRVDGSIALKLAKLLAHWGFGSEAIQVLQLMEDASPEQEWIRAVAQIIDDQPVSEPNQLRGLQRCDGAVAMWAAMADGQLQDDAQQERMEQAFLRLPEHLRRILGPRLADIFVKSGQLEAARRVLRSVDRIQTLQHPEVTLAQATVAAAEGDADTSDILLNDVIDNPRSDLEAPLALARLVEKKWAESGAVSRRQIDLISGYAIELRNSELGPVMARSHALALALGGEFSAAFDILDAHSRDETWSGTRNRILQLAAERADDRTFLRYASTLNNRELESASTETSLLLAKRFADLGFAKQARDLTGAGSDGTRRRERAILRARAALLENRPDLALRELAEDPSDDAERLRAQALTDMGNYTAAVEAWRDIGDEDTAARLSWWAGFNLEEVGAKDTALGRVIDLSSALRAPVQQTPDKPILDAEQLLEASADTRQKIAELLNVTTELE</sequence>
<gene>
    <name evidence="2" type="ORF">RUA8715_02597</name>
</gene>
<keyword evidence="1" id="KW-0732">Signal</keyword>
<feature type="signal peptide" evidence="1">
    <location>
        <begin position="1"/>
        <end position="20"/>
    </location>
</feature>
<accession>A0A238KQF1</accession>
<organism evidence="2 3">
    <name type="scientific">Ruegeria arenilitoris</name>
    <dbReference type="NCBI Taxonomy" id="1173585"/>
    <lineage>
        <taxon>Bacteria</taxon>
        <taxon>Pseudomonadati</taxon>
        <taxon>Pseudomonadota</taxon>
        <taxon>Alphaproteobacteria</taxon>
        <taxon>Rhodobacterales</taxon>
        <taxon>Roseobacteraceae</taxon>
        <taxon>Ruegeria</taxon>
    </lineage>
</organism>
<keyword evidence="3" id="KW-1185">Reference proteome</keyword>
<dbReference type="AlphaFoldDB" id="A0A238KQF1"/>
<reference evidence="3" key="1">
    <citation type="submission" date="2017-05" db="EMBL/GenBank/DDBJ databases">
        <authorList>
            <person name="Rodrigo-Torres L."/>
            <person name="Arahal R. D."/>
            <person name="Lucena T."/>
        </authorList>
    </citation>
    <scope>NUCLEOTIDE SEQUENCE [LARGE SCALE GENOMIC DNA]</scope>
    <source>
        <strain evidence="3">CECT 8715</strain>
    </source>
</reference>